<accession>Q6CV24</accession>
<organism evidence="6 7">
    <name type="scientific">Kluyveromyces lactis (strain ATCC 8585 / CBS 2359 / DSM 70799 / NBRC 1267 / NRRL Y-1140 / WM37)</name>
    <name type="common">Yeast</name>
    <name type="synonym">Candida sphaerica</name>
    <dbReference type="NCBI Taxonomy" id="284590"/>
    <lineage>
        <taxon>Eukaryota</taxon>
        <taxon>Fungi</taxon>
        <taxon>Dikarya</taxon>
        <taxon>Ascomycota</taxon>
        <taxon>Saccharomycotina</taxon>
        <taxon>Saccharomycetes</taxon>
        <taxon>Saccharomycetales</taxon>
        <taxon>Saccharomycetaceae</taxon>
        <taxon>Kluyveromyces</taxon>
    </lineage>
</organism>
<comment type="subcellular location">
    <subcellularLocation>
        <location evidence="1">Nucleus</location>
    </subcellularLocation>
</comment>
<keyword evidence="3" id="KW-0539">Nucleus</keyword>
<feature type="compositionally biased region" description="Basic and acidic residues" evidence="4">
    <location>
        <begin position="427"/>
        <end position="438"/>
    </location>
</feature>
<evidence type="ECO:0000313" key="6">
    <source>
        <dbReference type="EMBL" id="CAH01066.1"/>
    </source>
</evidence>
<dbReference type="AlphaFoldDB" id="Q6CV24"/>
<evidence type="ECO:0000256" key="2">
    <source>
        <dbReference type="ARBA" id="ARBA00022553"/>
    </source>
</evidence>
<dbReference type="HOGENOM" id="CLU_007004_0_0_1"/>
<dbReference type="InParanoid" id="Q6CV24"/>
<proteinExistence type="predicted"/>
<reference evidence="6 7" key="1">
    <citation type="journal article" date="2004" name="Nature">
        <title>Genome evolution in yeasts.</title>
        <authorList>
            <consortium name="Genolevures"/>
            <person name="Dujon B."/>
            <person name="Sherman D."/>
            <person name="Fischer G."/>
            <person name="Durrens P."/>
            <person name="Casaregola S."/>
            <person name="Lafontaine I."/>
            <person name="de Montigny J."/>
            <person name="Marck C."/>
            <person name="Neuveglise C."/>
            <person name="Talla E."/>
            <person name="Goffard N."/>
            <person name="Frangeul L."/>
            <person name="Aigle M."/>
            <person name="Anthouard V."/>
            <person name="Babour A."/>
            <person name="Barbe V."/>
            <person name="Barnay S."/>
            <person name="Blanchin S."/>
            <person name="Beckerich J.M."/>
            <person name="Beyne E."/>
            <person name="Bleykasten C."/>
            <person name="Boisrame A."/>
            <person name="Boyer J."/>
            <person name="Cattolico L."/>
            <person name="Confanioleri F."/>
            <person name="de Daruvar A."/>
            <person name="Despons L."/>
            <person name="Fabre E."/>
            <person name="Fairhead C."/>
            <person name="Ferry-Dumazet H."/>
            <person name="Groppi A."/>
            <person name="Hantraye F."/>
            <person name="Hennequin C."/>
            <person name="Jauniaux N."/>
            <person name="Joyet P."/>
            <person name="Kachouri R."/>
            <person name="Kerrest A."/>
            <person name="Koszul R."/>
            <person name="Lemaire M."/>
            <person name="Lesur I."/>
            <person name="Ma L."/>
            <person name="Muller H."/>
            <person name="Nicaud J.M."/>
            <person name="Nikolski M."/>
            <person name="Oztas S."/>
            <person name="Ozier-Kalogeropoulos O."/>
            <person name="Pellenz S."/>
            <person name="Potier S."/>
            <person name="Richard G.F."/>
            <person name="Straub M.L."/>
            <person name="Suleau A."/>
            <person name="Swennene D."/>
            <person name="Tekaia F."/>
            <person name="Wesolowski-Louvel M."/>
            <person name="Westhof E."/>
            <person name="Wirth B."/>
            <person name="Zeniou-Meyer M."/>
            <person name="Zivanovic I."/>
            <person name="Bolotin-Fukuhara M."/>
            <person name="Thierry A."/>
            <person name="Bouchier C."/>
            <person name="Caudron B."/>
            <person name="Scarpelli C."/>
            <person name="Gaillardin C."/>
            <person name="Weissenbach J."/>
            <person name="Wincker P."/>
            <person name="Souciet J.L."/>
        </authorList>
    </citation>
    <scope>NUCLEOTIDE SEQUENCE [LARGE SCALE GENOMIC DNA]</scope>
    <source>
        <strain evidence="7">ATCC 8585 / CBS 2359 / DSM 70799 / NBRC 1267 / NRRL Y-1140 / WM37</strain>
    </source>
</reference>
<dbReference type="STRING" id="284590.Q6CV24"/>
<feature type="compositionally biased region" description="Polar residues" evidence="4">
    <location>
        <begin position="912"/>
        <end position="925"/>
    </location>
</feature>
<evidence type="ECO:0000313" key="7">
    <source>
        <dbReference type="Proteomes" id="UP000000598"/>
    </source>
</evidence>
<keyword evidence="7" id="KW-1185">Reference proteome</keyword>
<feature type="region of interest" description="Disordered" evidence="4">
    <location>
        <begin position="892"/>
        <end position="925"/>
    </location>
</feature>
<dbReference type="GO" id="GO:0007095">
    <property type="term" value="P:mitotic G2 DNA damage checkpoint signaling"/>
    <property type="evidence" value="ECO:0007669"/>
    <property type="project" value="TreeGrafter"/>
</dbReference>
<dbReference type="Pfam" id="PF09444">
    <property type="entry name" value="MRC1"/>
    <property type="match status" value="1"/>
</dbReference>
<feature type="compositionally biased region" description="Polar residues" evidence="4">
    <location>
        <begin position="484"/>
        <end position="494"/>
    </location>
</feature>
<feature type="domain" description="DNA replication checkpoint mediator MRC1" evidence="5">
    <location>
        <begin position="612"/>
        <end position="746"/>
    </location>
</feature>
<evidence type="ECO:0000256" key="3">
    <source>
        <dbReference type="ARBA" id="ARBA00023242"/>
    </source>
</evidence>
<sequence>MDLLDDLNVGIHKKKGKTYSKANDAEDEELNVGEHKFLAENLLERVKKRLNGDSDDSTASAIDNSKKSTFFYSDTDLYEGKELDDEFEAMRETAAVPKQREVEIQQKKHPISQTQLIPTFSSSWLAKTQVNTQALEGTNRTIDRQQQDLDTQLNNEEITQTTPDEHTLDKAATESKLLHSKETSFRNTSFTFKLTTNNNEGLLATKPNGTQIENEQKVVATQLDVAEKEKAVPLIKDTIEEPHLPVAPLKAVRKKYLPEQFIAAFDDSESSNAEDLSDEENDADELKDMASTQELVTKQKSVVTNMNGIIAITMKNSPQNVIELNSSSESEDDYKSQSSKAALLLIKAKRSRNKATKAKNMHVSTVDSLKELFTSLKTKNRDQILEFRREISGKKGISLEAIEDEKIQVEKLLEQELERNRRVKLREKREREKSKDTSKAASSGSASDVPDSDVMESDLSLSDSDVEQHLGLHGSTGSDEDSADTSAAHKNNNPIIDDDESSSSSDDNEVTQEPIGINLGHYGDNLTSSNVTENDGADQSDRNVPSNSELKMNRSHSAKLLVGELSSDSSVDSDSSEDELDEVERNRLQERAKMRRRMEIEAAKKRKQVLKSTGLNKILEMEAEESEDEWHGVGGADGENSDDYDSDLDTMIDDFSKSKFDTASIRERLALENKEMDERMINKILHDINTGGFRKRGRGALDLELSDDEDELLRQFREKRREIMKQKLLENVDGVVNNSKSKAFFDSMVEDITRKSIPAVTSFSNTRDEMGKKKIVISEEFVQSSLSFLSAKDDDINEFEVTEAAHDATEDLESLKQRSNIKSLDSPQRNRNSAFFDDVDGTSLDFKLPSIVKSFSSNSDVNDKFKTGIKTVTISKSYRVASGSRSAITFLGKKRKLKAPQGRKSTPLVRKPTSSLFDSNSDSFT</sequence>
<dbReference type="PaxDb" id="284590-Q6CV24"/>
<dbReference type="Proteomes" id="UP000000598">
    <property type="component" value="Chromosome C"/>
</dbReference>
<keyword evidence="2" id="KW-0597">Phosphoprotein</keyword>
<dbReference type="OMA" id="HDINTGG"/>
<dbReference type="InterPro" id="IPR024146">
    <property type="entry name" value="Claspin"/>
</dbReference>
<dbReference type="eggNOG" id="ENOG502QSP5">
    <property type="taxonomic scope" value="Eukaryota"/>
</dbReference>
<name>Q6CV24_KLULA</name>
<evidence type="ECO:0000259" key="5">
    <source>
        <dbReference type="Pfam" id="PF09444"/>
    </source>
</evidence>
<dbReference type="InterPro" id="IPR018564">
    <property type="entry name" value="Repl_chkpnt_MRC1_dom"/>
</dbReference>
<dbReference type="KEGG" id="kla:KLLA0_C00484g"/>
<dbReference type="PANTHER" id="PTHR14396:SF10">
    <property type="entry name" value="CLASPIN"/>
    <property type="match status" value="1"/>
</dbReference>
<dbReference type="FunCoup" id="Q6CV24">
    <property type="interactions" value="301"/>
</dbReference>
<dbReference type="PANTHER" id="PTHR14396">
    <property type="entry name" value="CLASPIN"/>
    <property type="match status" value="1"/>
</dbReference>
<feature type="region of interest" description="Disordered" evidence="4">
    <location>
        <begin position="622"/>
        <end position="641"/>
    </location>
</feature>
<protein>
    <submittedName>
        <fullName evidence="6">KLLA0C00484p</fullName>
    </submittedName>
</protein>
<gene>
    <name evidence="6" type="ORF">KLLA0_C00484g</name>
</gene>
<dbReference type="GO" id="GO:0005634">
    <property type="term" value="C:nucleus"/>
    <property type="evidence" value="ECO:0007669"/>
    <property type="project" value="UniProtKB-SubCell"/>
</dbReference>
<evidence type="ECO:0000256" key="1">
    <source>
        <dbReference type="ARBA" id="ARBA00004123"/>
    </source>
</evidence>
<dbReference type="EMBL" id="CR382123">
    <property type="protein sequence ID" value="CAH01066.1"/>
    <property type="molecule type" value="Genomic_DNA"/>
</dbReference>
<dbReference type="GO" id="GO:0033314">
    <property type="term" value="P:mitotic DNA replication checkpoint signaling"/>
    <property type="evidence" value="ECO:0007669"/>
    <property type="project" value="TreeGrafter"/>
</dbReference>
<feature type="compositionally biased region" description="Low complexity" evidence="4">
    <location>
        <begin position="564"/>
        <end position="573"/>
    </location>
</feature>
<feature type="compositionally biased region" description="Acidic residues" evidence="4">
    <location>
        <begin position="496"/>
        <end position="510"/>
    </location>
</feature>
<feature type="region of interest" description="Disordered" evidence="4">
    <location>
        <begin position="426"/>
        <end position="587"/>
    </location>
</feature>
<evidence type="ECO:0000256" key="4">
    <source>
        <dbReference type="SAM" id="MobiDB-lite"/>
    </source>
</evidence>
<dbReference type="GO" id="GO:0010997">
    <property type="term" value="F:anaphase-promoting complex binding"/>
    <property type="evidence" value="ECO:0007669"/>
    <property type="project" value="TreeGrafter"/>
</dbReference>